<dbReference type="HOGENOM" id="CLU_132076_0_0_9"/>
<evidence type="ECO:0000313" key="3">
    <source>
        <dbReference type="Proteomes" id="UP000011747"/>
    </source>
</evidence>
<dbReference type="Pfam" id="PF05239">
    <property type="entry name" value="PRC"/>
    <property type="match status" value="1"/>
</dbReference>
<feature type="domain" description="PRC-barrel" evidence="1">
    <location>
        <begin position="83"/>
        <end position="154"/>
    </location>
</feature>
<evidence type="ECO:0000259" key="1">
    <source>
        <dbReference type="Pfam" id="PF05239"/>
    </source>
</evidence>
<dbReference type="AlphaFoldDB" id="G9QQ07"/>
<organism evidence="2 3">
    <name type="scientific">Bacillus smithii 7_3_47FAA</name>
    <dbReference type="NCBI Taxonomy" id="665952"/>
    <lineage>
        <taxon>Bacteria</taxon>
        <taxon>Bacillati</taxon>
        <taxon>Bacillota</taxon>
        <taxon>Bacilli</taxon>
        <taxon>Bacillales</taxon>
        <taxon>Bacillaceae</taxon>
        <taxon>Bacillus</taxon>
    </lineage>
</organism>
<dbReference type="EMBL" id="ACWF01000158">
    <property type="protein sequence ID" value="EHL73321.1"/>
    <property type="molecule type" value="Genomic_DNA"/>
</dbReference>
<dbReference type="InterPro" id="IPR011033">
    <property type="entry name" value="PRC_barrel-like_sf"/>
</dbReference>
<dbReference type="PATRIC" id="fig|665952.3.peg.3280"/>
<reference evidence="2 3" key="1">
    <citation type="submission" date="2011-09" db="EMBL/GenBank/DDBJ databases">
        <title>The Genome Sequence of Bacillus smithii 7_3_47FAA.</title>
        <authorList>
            <consortium name="The Broad Institute Genome Sequencing Platform"/>
            <person name="Earl A."/>
            <person name="Ward D."/>
            <person name="Feldgarden M."/>
            <person name="Gevers D."/>
            <person name="Daigneault M."/>
            <person name="Strauss J."/>
            <person name="Allen-Vercoe E."/>
            <person name="Young S.K."/>
            <person name="Zeng Q."/>
            <person name="Gargeya S."/>
            <person name="Fitzgerald M."/>
            <person name="Haas B."/>
            <person name="Abouelleil A."/>
            <person name="Alvarado L."/>
            <person name="Arachchi H.M."/>
            <person name="Berlin A."/>
            <person name="Brown A."/>
            <person name="Chapman S.B."/>
            <person name="Chen Z."/>
            <person name="Dunbar C."/>
            <person name="Freedman E."/>
            <person name="Gearin G."/>
            <person name="Goldberg J."/>
            <person name="Griggs A."/>
            <person name="Gujja S."/>
            <person name="Heiman D."/>
            <person name="Howarth C."/>
            <person name="Larson L."/>
            <person name="Lui A."/>
            <person name="MacDonald P.J.P."/>
            <person name="Montmayeur A."/>
            <person name="Murphy C."/>
            <person name="Neiman D."/>
            <person name="Pearson M."/>
            <person name="Priest M."/>
            <person name="Roberts A."/>
            <person name="Saif S."/>
            <person name="Shea T."/>
            <person name="Shenoy N."/>
            <person name="Sisk P."/>
            <person name="Stolte C."/>
            <person name="Sykes S."/>
            <person name="Wortman J."/>
            <person name="Nusbaum C."/>
            <person name="Birren B."/>
        </authorList>
    </citation>
    <scope>NUCLEOTIDE SEQUENCE [LARGE SCALE GENOMIC DNA]</scope>
    <source>
        <strain evidence="2 3">7_3_47FAA</strain>
    </source>
</reference>
<dbReference type="Proteomes" id="UP000011747">
    <property type="component" value="Unassembled WGS sequence"/>
</dbReference>
<dbReference type="SUPFAM" id="SSF50346">
    <property type="entry name" value="PRC-barrel domain"/>
    <property type="match status" value="2"/>
</dbReference>
<dbReference type="InterPro" id="IPR027275">
    <property type="entry name" value="PRC-brl_dom"/>
</dbReference>
<dbReference type="RefSeq" id="WP_003355464.1">
    <property type="nucleotide sequence ID" value="NZ_JH414764.1"/>
</dbReference>
<keyword evidence="3" id="KW-1185">Reference proteome</keyword>
<comment type="caution">
    <text evidence="2">The sequence shown here is derived from an EMBL/GenBank/DDBJ whole genome shotgun (WGS) entry which is preliminary data.</text>
</comment>
<evidence type="ECO:0000313" key="2">
    <source>
        <dbReference type="EMBL" id="EHL73321.1"/>
    </source>
</evidence>
<sequence>MRTFSSLNRLPVFDVCTGSRLGEVCDLCISEKGEVKSLLVKTVSLFSVKKQLPIDSVECFGVDCIMTKKERLIPFCSDKIFTFFHKQSIEGTPFFDKNGEILGRLKDVYFLENLGMIVGYELTDGFFSDLLEGSKIIRTNTPPAIGKDAVIVTPERVRGGFHAYLSKLPE</sequence>
<accession>G9QQ07</accession>
<proteinExistence type="predicted"/>
<dbReference type="Gene3D" id="2.30.30.240">
    <property type="entry name" value="PRC-barrel domain"/>
    <property type="match status" value="2"/>
</dbReference>
<gene>
    <name evidence="2" type="ORF">HMPREF1015_00374</name>
</gene>
<dbReference type="GeneID" id="87582372"/>
<name>G9QQ07_9BACI</name>
<protein>
    <recommendedName>
        <fullName evidence="1">PRC-barrel domain-containing protein</fullName>
    </recommendedName>
</protein>